<reference evidence="3 4" key="1">
    <citation type="journal article" date="2015" name="Nature">
        <title>rRNA introns, odd ribosomes, and small enigmatic genomes across a large radiation of phyla.</title>
        <authorList>
            <person name="Brown C.T."/>
            <person name="Hug L.A."/>
            <person name="Thomas B.C."/>
            <person name="Sharon I."/>
            <person name="Castelle C.J."/>
            <person name="Singh A."/>
            <person name="Wilkins M.J."/>
            <person name="Williams K.H."/>
            <person name="Banfield J.F."/>
        </authorList>
    </citation>
    <scope>NUCLEOTIDE SEQUENCE [LARGE SCALE GENOMIC DNA]</scope>
</reference>
<dbReference type="Pfam" id="PF24447">
    <property type="entry name" value="RE_BanI"/>
    <property type="match status" value="1"/>
</dbReference>
<dbReference type="PATRIC" id="fig|1618995.3.peg.495"/>
<dbReference type="EMBL" id="LBWG01000009">
    <property type="protein sequence ID" value="KKR04331.1"/>
    <property type="molecule type" value="Genomic_DNA"/>
</dbReference>
<proteinExistence type="predicted"/>
<feature type="domain" description="BanI/HgiCI C-terminal" evidence="2">
    <location>
        <begin position="187"/>
        <end position="341"/>
    </location>
</feature>
<evidence type="ECO:0000259" key="2">
    <source>
        <dbReference type="Pfam" id="PF26568"/>
    </source>
</evidence>
<dbReference type="InterPro" id="IPR058974">
    <property type="entry name" value="RE_BanI/HgiCI_N"/>
</dbReference>
<protein>
    <submittedName>
        <fullName evidence="3">Type-2 restriction enzyme BanI</fullName>
    </submittedName>
</protein>
<evidence type="ECO:0000313" key="3">
    <source>
        <dbReference type="EMBL" id="KKR04331.1"/>
    </source>
</evidence>
<organism evidence="3 4">
    <name type="scientific">Candidatus Uhrbacteria bacterium GW2011_GWF2_39_13</name>
    <dbReference type="NCBI Taxonomy" id="1618995"/>
    <lineage>
        <taxon>Bacteria</taxon>
        <taxon>Candidatus Uhriibacteriota</taxon>
    </lineage>
</organism>
<evidence type="ECO:0000313" key="4">
    <source>
        <dbReference type="Proteomes" id="UP000033935"/>
    </source>
</evidence>
<comment type="caution">
    <text evidence="3">The sequence shown here is derived from an EMBL/GenBank/DDBJ whole genome shotgun (WGS) entry which is preliminary data.</text>
</comment>
<dbReference type="AlphaFoldDB" id="A0A0G0MV72"/>
<dbReference type="InterPro" id="IPR058973">
    <property type="entry name" value="RE_BanI/HgiCI_C"/>
</dbReference>
<sequence>MLKTTFNKTIQELEANAIFWWPDFLAELEGNASIIPLLIKTQDKFLSLLDLSDKNPYKIFELIKSSDFPANLFLKHLVVLTDFGGEQIQRLNKQLPSVFEKKKGKFFFTFTWKEQNYDYYFKKLPIAGNLDNKKLGIDGKSITKEQALDQLKEDLISILLFGANSINETTASNLAKCEIGNLLGQKEVLEKYVKEKYIWVSRITGGAQANTLGQVAQTYIVDYLKSRLDKSFSVNRNGSVKVAGSKKNIPFDIVVKKGNKTVGVEVTFQVTTNSTIERKSGQAKARRDLMHKAGNFVAYIIDGAGNFQRKSAISTICNYSDCTVAYSQKEFDALVKFIKEKL</sequence>
<evidence type="ECO:0000259" key="1">
    <source>
        <dbReference type="Pfam" id="PF24447"/>
    </source>
</evidence>
<dbReference type="Pfam" id="PF26568">
    <property type="entry name" value="RE_BanI_C"/>
    <property type="match status" value="1"/>
</dbReference>
<dbReference type="Proteomes" id="UP000033935">
    <property type="component" value="Unassembled WGS sequence"/>
</dbReference>
<accession>A0A0G0MV72</accession>
<name>A0A0G0MV72_9BACT</name>
<feature type="domain" description="BanI/HgiCI N-terminal" evidence="1">
    <location>
        <begin position="20"/>
        <end position="184"/>
    </location>
</feature>
<gene>
    <name evidence="3" type="ORF">UT30_C0009G0041</name>
</gene>